<dbReference type="Proteomes" id="UP000796761">
    <property type="component" value="Unassembled WGS sequence"/>
</dbReference>
<evidence type="ECO:0000313" key="2">
    <source>
        <dbReference type="EMBL" id="TRZ22358.1"/>
    </source>
</evidence>
<feature type="region of interest" description="Disordered" evidence="1">
    <location>
        <begin position="55"/>
        <end position="86"/>
    </location>
</feature>
<reference evidence="2" key="1">
    <citation type="submission" date="2019-04" db="EMBL/GenBank/DDBJ databases">
        <title>Genome assembly of Zosterops borbonicus 15179.</title>
        <authorList>
            <person name="Leroy T."/>
            <person name="Anselmetti Y."/>
            <person name="Tilak M.-K."/>
            <person name="Nabholz B."/>
        </authorList>
    </citation>
    <scope>NUCLEOTIDE SEQUENCE</scope>
    <source>
        <strain evidence="2">HGM_15179</strain>
        <tissue evidence="2">Muscle</tissue>
    </source>
</reference>
<dbReference type="EMBL" id="SWJQ01000100">
    <property type="protein sequence ID" value="TRZ22358.1"/>
    <property type="molecule type" value="Genomic_DNA"/>
</dbReference>
<feature type="region of interest" description="Disordered" evidence="1">
    <location>
        <begin position="1"/>
        <end position="20"/>
    </location>
</feature>
<name>A0A8K1GQP8_9PASS</name>
<evidence type="ECO:0000256" key="1">
    <source>
        <dbReference type="SAM" id="MobiDB-lite"/>
    </source>
</evidence>
<sequence>MSTVSRMPALAPRNATNQTMPQREIRPCHNRILGRSFHMRMELAGPLQWLASNGCSSGQPCRHHNPGAPFARGVADPDPSADNKQEATSVQMLLQTFTDHFSSTSCEQSYEYDPFIDIVSTIVMKEGLDNN</sequence>
<organism evidence="2 3">
    <name type="scientific">Zosterops borbonicus</name>
    <dbReference type="NCBI Taxonomy" id="364589"/>
    <lineage>
        <taxon>Eukaryota</taxon>
        <taxon>Metazoa</taxon>
        <taxon>Chordata</taxon>
        <taxon>Craniata</taxon>
        <taxon>Vertebrata</taxon>
        <taxon>Euteleostomi</taxon>
        <taxon>Archelosauria</taxon>
        <taxon>Archosauria</taxon>
        <taxon>Dinosauria</taxon>
        <taxon>Saurischia</taxon>
        <taxon>Theropoda</taxon>
        <taxon>Coelurosauria</taxon>
        <taxon>Aves</taxon>
        <taxon>Neognathae</taxon>
        <taxon>Neoaves</taxon>
        <taxon>Telluraves</taxon>
        <taxon>Australaves</taxon>
        <taxon>Passeriformes</taxon>
        <taxon>Sylvioidea</taxon>
        <taxon>Zosteropidae</taxon>
        <taxon>Zosterops</taxon>
    </lineage>
</organism>
<protein>
    <submittedName>
        <fullName evidence="2">Uncharacterized protein</fullName>
    </submittedName>
</protein>
<dbReference type="AlphaFoldDB" id="A0A8K1GQP8"/>
<keyword evidence="3" id="KW-1185">Reference proteome</keyword>
<proteinExistence type="predicted"/>
<comment type="caution">
    <text evidence="2">The sequence shown here is derived from an EMBL/GenBank/DDBJ whole genome shotgun (WGS) entry which is preliminary data.</text>
</comment>
<feature type="non-terminal residue" evidence="2">
    <location>
        <position position="131"/>
    </location>
</feature>
<evidence type="ECO:0000313" key="3">
    <source>
        <dbReference type="Proteomes" id="UP000796761"/>
    </source>
</evidence>
<accession>A0A8K1GQP8</accession>
<gene>
    <name evidence="2" type="ORF">HGM15179_004753</name>
</gene>